<dbReference type="EMBL" id="LRBV02000004">
    <property type="status" value="NOT_ANNOTATED_CDS"/>
    <property type="molecule type" value="Genomic_DNA"/>
</dbReference>
<comment type="catalytic activity">
    <reaction evidence="4">
        <text>NAD(+) + H2O = ADP-D-ribose + nicotinamide + H(+)</text>
        <dbReference type="Rhea" id="RHEA:16301"/>
        <dbReference type="ChEBI" id="CHEBI:15377"/>
        <dbReference type="ChEBI" id="CHEBI:15378"/>
        <dbReference type="ChEBI" id="CHEBI:17154"/>
        <dbReference type="ChEBI" id="CHEBI:57540"/>
        <dbReference type="ChEBI" id="CHEBI:57967"/>
        <dbReference type="EC" id="3.2.2.6"/>
    </reaction>
    <physiologicalReaction direction="left-to-right" evidence="4">
        <dbReference type="Rhea" id="RHEA:16302"/>
    </physiologicalReaction>
</comment>
<dbReference type="InterPro" id="IPR000157">
    <property type="entry name" value="TIR_dom"/>
</dbReference>
<reference evidence="6 7" key="1">
    <citation type="journal article" date="2016" name="G3 (Bethesda)">
        <title>First Draft Assembly and Annotation of the Genome of a California Endemic Oak Quercus lobata Nee (Fagaceae).</title>
        <authorList>
            <person name="Sork V.L."/>
            <person name="Fitz-Gibbon S.T."/>
            <person name="Puiu D."/>
            <person name="Crepeau M."/>
            <person name="Gugger P.F."/>
            <person name="Sherman R."/>
            <person name="Stevens K."/>
            <person name="Langley C.H."/>
            <person name="Pellegrini M."/>
            <person name="Salzberg S.L."/>
        </authorList>
    </citation>
    <scope>NUCLEOTIDE SEQUENCE [LARGE SCALE GENOMIC DNA]</scope>
    <source>
        <strain evidence="6 7">cv. SW786</strain>
    </source>
</reference>
<evidence type="ECO:0000256" key="4">
    <source>
        <dbReference type="ARBA" id="ARBA00047304"/>
    </source>
</evidence>
<dbReference type="AlphaFoldDB" id="A0A7N2LCJ2"/>
<evidence type="ECO:0000313" key="7">
    <source>
        <dbReference type="Proteomes" id="UP000594261"/>
    </source>
</evidence>
<evidence type="ECO:0000256" key="3">
    <source>
        <dbReference type="ARBA" id="ARBA00023027"/>
    </source>
</evidence>
<organism evidence="6 7">
    <name type="scientific">Quercus lobata</name>
    <name type="common">Valley oak</name>
    <dbReference type="NCBI Taxonomy" id="97700"/>
    <lineage>
        <taxon>Eukaryota</taxon>
        <taxon>Viridiplantae</taxon>
        <taxon>Streptophyta</taxon>
        <taxon>Embryophyta</taxon>
        <taxon>Tracheophyta</taxon>
        <taxon>Spermatophyta</taxon>
        <taxon>Magnoliopsida</taxon>
        <taxon>eudicotyledons</taxon>
        <taxon>Gunneridae</taxon>
        <taxon>Pentapetalae</taxon>
        <taxon>rosids</taxon>
        <taxon>fabids</taxon>
        <taxon>Fagales</taxon>
        <taxon>Fagaceae</taxon>
        <taxon>Quercus</taxon>
    </lineage>
</organism>
<dbReference type="GO" id="GO:0061809">
    <property type="term" value="F:NAD+ nucleosidase activity, cyclic ADP-ribose generating"/>
    <property type="evidence" value="ECO:0007669"/>
    <property type="project" value="UniProtKB-EC"/>
</dbReference>
<evidence type="ECO:0000256" key="2">
    <source>
        <dbReference type="ARBA" id="ARBA00022801"/>
    </source>
</evidence>
<dbReference type="GO" id="GO:0007165">
    <property type="term" value="P:signal transduction"/>
    <property type="evidence" value="ECO:0007669"/>
    <property type="project" value="InterPro"/>
</dbReference>
<dbReference type="SUPFAM" id="SSF52200">
    <property type="entry name" value="Toll/Interleukin receptor TIR domain"/>
    <property type="match status" value="1"/>
</dbReference>
<accession>A0A7N2LCJ2</accession>
<dbReference type="PROSITE" id="PS50104">
    <property type="entry name" value="TIR"/>
    <property type="match status" value="1"/>
</dbReference>
<dbReference type="InterPro" id="IPR035897">
    <property type="entry name" value="Toll_tir_struct_dom_sf"/>
</dbReference>
<dbReference type="SMART" id="SM00255">
    <property type="entry name" value="TIR"/>
    <property type="match status" value="1"/>
</dbReference>
<dbReference type="Pfam" id="PF01582">
    <property type="entry name" value="TIR"/>
    <property type="match status" value="1"/>
</dbReference>
<dbReference type="OMA" id="NEEQHME"/>
<reference evidence="6" key="2">
    <citation type="submission" date="2021-01" db="UniProtKB">
        <authorList>
            <consortium name="EnsemblPlants"/>
        </authorList>
    </citation>
    <scope>IDENTIFICATION</scope>
</reference>
<dbReference type="Proteomes" id="UP000594261">
    <property type="component" value="Chromosome 4"/>
</dbReference>
<dbReference type="Gramene" id="QL04p002742:mrna">
    <property type="protein sequence ID" value="QL04p002742:mrna"/>
    <property type="gene ID" value="QL04p002742"/>
</dbReference>
<keyword evidence="7" id="KW-1185">Reference proteome</keyword>
<feature type="domain" description="TIR" evidence="5">
    <location>
        <begin position="8"/>
        <end position="141"/>
    </location>
</feature>
<evidence type="ECO:0000256" key="1">
    <source>
        <dbReference type="ARBA" id="ARBA00011982"/>
    </source>
</evidence>
<name>A0A7N2LCJ2_QUELO</name>
<dbReference type="EC" id="3.2.2.6" evidence="1"/>
<sequence length="165" mass="18776">MASSHQPKDFDVFLSFRGEDTRRGFVSHLHKALTQRCIRTFIDDNLHRGENISDELLKTIENSSASIIVFSKNYASSSWCLDELSKIMKCSKKVLPVFYQVDPSEVRKQTGDFGNELTELEKKIEDKTKVQRWRDALSRAASISGWDEKNRAGSTYLGALGKNVK</sequence>
<keyword evidence="3" id="KW-0520">NAD</keyword>
<dbReference type="Gene3D" id="3.40.50.10140">
    <property type="entry name" value="Toll/interleukin-1 receptor homology (TIR) domain"/>
    <property type="match status" value="1"/>
</dbReference>
<dbReference type="InParanoid" id="A0A7N2LCJ2"/>
<protein>
    <recommendedName>
        <fullName evidence="1">ADP-ribosyl cyclase/cyclic ADP-ribose hydrolase</fullName>
        <ecNumber evidence="1">3.2.2.6</ecNumber>
    </recommendedName>
</protein>
<evidence type="ECO:0000259" key="5">
    <source>
        <dbReference type="PROSITE" id="PS50104"/>
    </source>
</evidence>
<dbReference type="FunFam" id="3.40.50.10140:FF:000007">
    <property type="entry name" value="Disease resistance protein (TIR-NBS-LRR class)"/>
    <property type="match status" value="1"/>
</dbReference>
<dbReference type="EnsemblPlants" id="QL04p002742:mrna">
    <property type="protein sequence ID" value="QL04p002742:mrna"/>
    <property type="gene ID" value="QL04p002742"/>
</dbReference>
<dbReference type="PANTHER" id="PTHR32009">
    <property type="entry name" value="TMV RESISTANCE PROTEIN N-LIKE"/>
    <property type="match status" value="1"/>
</dbReference>
<evidence type="ECO:0000313" key="6">
    <source>
        <dbReference type="EnsemblPlants" id="QL04p002742:mrna"/>
    </source>
</evidence>
<keyword evidence="2" id="KW-0378">Hydrolase</keyword>
<dbReference type="PANTHER" id="PTHR32009:SF39">
    <property type="entry name" value="TIR DOMAIN-CONTAINING PROTEIN"/>
    <property type="match status" value="1"/>
</dbReference>
<proteinExistence type="predicted"/>